<evidence type="ECO:0000256" key="5">
    <source>
        <dbReference type="ARBA" id="ARBA00022781"/>
    </source>
</evidence>
<dbReference type="Gene3D" id="2.40.30.20">
    <property type="match status" value="1"/>
</dbReference>
<dbReference type="Gene3D" id="1.20.150.20">
    <property type="entry name" value="ATP synthase alpha/beta chain, C-terminal domain"/>
    <property type="match status" value="1"/>
</dbReference>
<dbReference type="GO" id="GO:0005524">
    <property type="term" value="F:ATP binding"/>
    <property type="evidence" value="ECO:0007669"/>
    <property type="project" value="UniProtKB-KW"/>
</dbReference>
<feature type="domain" description="ATPase F1/V1/A1 complex alpha/beta subunit nucleotide-binding" evidence="15">
    <location>
        <begin position="157"/>
        <end position="394"/>
    </location>
</feature>
<dbReference type="Pfam" id="PF00006">
    <property type="entry name" value="ATP-synt_ab"/>
    <property type="match status" value="1"/>
</dbReference>
<organism evidence="18">
    <name type="scientific">Pleurostomum flabellatum</name>
    <dbReference type="NCBI Taxonomy" id="405751"/>
    <lineage>
        <taxon>Eukaryota</taxon>
        <taxon>Discoba</taxon>
        <taxon>Heterolobosea</taxon>
        <taxon>Tulamoebidae</taxon>
        <taxon>Pleurostomum</taxon>
    </lineage>
</organism>
<dbReference type="PANTHER" id="PTHR48082">
    <property type="entry name" value="ATP SYNTHASE SUBUNIT ALPHA, MITOCHONDRIAL"/>
    <property type="match status" value="1"/>
</dbReference>
<dbReference type="GO" id="GO:0046933">
    <property type="term" value="F:proton-transporting ATP synthase activity, rotational mechanism"/>
    <property type="evidence" value="ECO:0007669"/>
    <property type="project" value="InterPro"/>
</dbReference>
<feature type="domain" description="ATP synthase alpha subunit C-terminal" evidence="16">
    <location>
        <begin position="401"/>
        <end position="480"/>
    </location>
</feature>
<keyword evidence="3 11" id="KW-0813">Transport</keyword>
<dbReference type="InterPro" id="IPR033732">
    <property type="entry name" value="ATP_synth_F1_a_nt-bd_dom"/>
</dbReference>
<dbReference type="GO" id="GO:0043531">
    <property type="term" value="F:ADP binding"/>
    <property type="evidence" value="ECO:0007669"/>
    <property type="project" value="TreeGrafter"/>
</dbReference>
<feature type="domain" description="ATPase F1/V1/A1 complex alpha/beta subunit N-terminal" evidence="17">
    <location>
        <begin position="23"/>
        <end position="76"/>
    </location>
</feature>
<dbReference type="SUPFAM" id="SSF47917">
    <property type="entry name" value="C-terminal domain of alpha and beta subunits of F1 ATP synthase"/>
    <property type="match status" value="1"/>
</dbReference>
<protein>
    <recommendedName>
        <fullName evidence="13">ATP synthase subunit alpha</fullName>
    </recommendedName>
</protein>
<dbReference type="GeneID" id="63660957"/>
<reference evidence="18" key="1">
    <citation type="journal article" date="2021" name="Genome Biol.">
        <title>Evolutionary history of mitochondrial genomes in Discoba, including the extreme halophile Pleurostomum flabellatum (Heterolobosea).</title>
        <authorList>
            <person name="Ettahi K."/>
            <person name="Lhee D.H."/>
            <person name="Sung J.Y."/>
            <person name="Simpson A.G.B."/>
            <person name="Park J.S."/>
            <person name="Yoon H.S."/>
        </authorList>
    </citation>
    <scope>NUCLEOTIDE SEQUENCE</scope>
</reference>
<name>A0A7T0Q5L1_9EUKA</name>
<dbReference type="InterPro" id="IPR036121">
    <property type="entry name" value="ATPase_F1/V1/A1_a/bsu_N_sf"/>
</dbReference>
<evidence type="ECO:0000259" key="17">
    <source>
        <dbReference type="Pfam" id="PF02874"/>
    </source>
</evidence>
<dbReference type="InterPro" id="IPR005294">
    <property type="entry name" value="ATP_synth_F1_asu"/>
</dbReference>
<comment type="subcellular location">
    <subcellularLocation>
        <location evidence="1">Membrane</location>
    </subcellularLocation>
    <subcellularLocation>
        <location evidence="12">Mitochondrion</location>
    </subcellularLocation>
</comment>
<dbReference type="InterPro" id="IPR000194">
    <property type="entry name" value="ATPase_F1/V1/A1_a/bsu_nucl-bd"/>
</dbReference>
<proteinExistence type="inferred from homology"/>
<dbReference type="AlphaFoldDB" id="A0A7T0Q5L1"/>
<comment type="function">
    <text evidence="13">Produces ATP from ADP in the presence of a proton gradient across the membrane.</text>
</comment>
<evidence type="ECO:0000256" key="10">
    <source>
        <dbReference type="ARBA" id="ARBA00023310"/>
    </source>
</evidence>
<evidence type="ECO:0000313" key="18">
    <source>
        <dbReference type="EMBL" id="QPL15594.1"/>
    </source>
</evidence>
<sequence>MKKRSRKESHRFNYLNTLEKYSIGKVLSIQDSVIIATGLDNAFVGEVVKFKSQESDLLGQVLNLEKDQVRIVMINGKQTALRAEDFVYRTFKDVKTKSGYGILGRVVSPLGDCYNEEDFDELQFLFDEISSTEEVSVEVPSPGIVDREPVKTPFMTGINVIDTMIPVGCGQRELIIGDQNTGKTSLAITSILNQNLVNNVIHKKWRELEEEVRVDRHSNLITCIYVTIGTRRSEGARLKKALEKRGALNYTAIVYTHADQSAALQFLAPYAGCAIAEWFRDRGYRSIVIYDDLSSHAVAYRQMSLLLKRPPGREAYPGDVFYVHSRLLERASQLHRNKGGGSLTALPIIETKGGDISAYIPTNVISITDGQIFLSSQFANQGVRPAVNAGLSVSRVGSSAQYSSMNEIGKKIKSSYSLYKNYQGVEKLGGDIDPIVLSYITRGKRINVLFQQGLYETMRLYKQIVSLFALHEGFVDNVDLGCSTSFFLFLFNSELAGKYLEEKYFPYVAFPNEIECFLVSYSVKLFSKQFRNWINSYQKFFLSDLQPRILADKGNLLTNLLS</sequence>
<dbReference type="Gene3D" id="3.40.50.300">
    <property type="entry name" value="P-loop containing nucleotide triphosphate hydrolases"/>
    <property type="match status" value="1"/>
</dbReference>
<evidence type="ECO:0000259" key="15">
    <source>
        <dbReference type="Pfam" id="PF00006"/>
    </source>
</evidence>
<dbReference type="InterPro" id="IPR004100">
    <property type="entry name" value="ATPase_F1/V1/A1_a/bsu_N"/>
</dbReference>
<evidence type="ECO:0000256" key="2">
    <source>
        <dbReference type="ARBA" id="ARBA00008936"/>
    </source>
</evidence>
<keyword evidence="4 13" id="KW-0547">Nucleotide-binding</keyword>
<evidence type="ECO:0000259" key="16">
    <source>
        <dbReference type="Pfam" id="PF00306"/>
    </source>
</evidence>
<evidence type="ECO:0000256" key="1">
    <source>
        <dbReference type="ARBA" id="ARBA00004370"/>
    </source>
</evidence>
<dbReference type="EMBL" id="MT843578">
    <property type="protein sequence ID" value="QPL15594.1"/>
    <property type="molecule type" value="Genomic_DNA"/>
</dbReference>
<keyword evidence="7 11" id="KW-0406">Ion transport</keyword>
<evidence type="ECO:0000256" key="9">
    <source>
        <dbReference type="ARBA" id="ARBA00023196"/>
    </source>
</evidence>
<keyword evidence="5 11" id="KW-0375">Hydrogen ion transport</keyword>
<dbReference type="InterPro" id="IPR027417">
    <property type="entry name" value="P-loop_NTPase"/>
</dbReference>
<dbReference type="Pfam" id="PF00306">
    <property type="entry name" value="ATP-synt_ab_C"/>
    <property type="match status" value="1"/>
</dbReference>
<dbReference type="InterPro" id="IPR038376">
    <property type="entry name" value="ATP_synth_asu_C_sf"/>
</dbReference>
<evidence type="ECO:0000256" key="14">
    <source>
        <dbReference type="RuleBase" id="RU004287"/>
    </source>
</evidence>
<dbReference type="InterPro" id="IPR023366">
    <property type="entry name" value="ATP_synth_asu-like_sf"/>
</dbReference>
<dbReference type="NCBIfam" id="TIGR00962">
    <property type="entry name" value="atpA"/>
    <property type="match status" value="1"/>
</dbReference>
<accession>A0A7T0Q5L1</accession>
<evidence type="ECO:0000256" key="12">
    <source>
        <dbReference type="RuleBase" id="RU000342"/>
    </source>
</evidence>
<keyword evidence="6 13" id="KW-0067">ATP-binding</keyword>
<dbReference type="GO" id="GO:0045259">
    <property type="term" value="C:proton-transporting ATP synthase complex"/>
    <property type="evidence" value="ECO:0007669"/>
    <property type="project" value="UniProtKB-KW"/>
</dbReference>
<keyword evidence="8" id="KW-0472">Membrane</keyword>
<dbReference type="FunFam" id="3.40.50.300:FF:002432">
    <property type="entry name" value="ATP synthase subunit alpha, mitochondrial"/>
    <property type="match status" value="1"/>
</dbReference>
<dbReference type="InterPro" id="IPR020003">
    <property type="entry name" value="ATPase_a/bsu_AS"/>
</dbReference>
<evidence type="ECO:0000256" key="11">
    <source>
        <dbReference type="RuleBase" id="RU000339"/>
    </source>
</evidence>
<keyword evidence="12 18" id="KW-0496">Mitochondrion</keyword>
<dbReference type="InterPro" id="IPR000793">
    <property type="entry name" value="ATP_synth_asu_C"/>
</dbReference>
<dbReference type="CDD" id="cd01132">
    <property type="entry name" value="F1-ATPase_alpha_CD"/>
    <property type="match status" value="1"/>
</dbReference>
<evidence type="ECO:0000256" key="3">
    <source>
        <dbReference type="ARBA" id="ARBA00022448"/>
    </source>
</evidence>
<dbReference type="Pfam" id="PF02874">
    <property type="entry name" value="ATP-synt_ab_N"/>
    <property type="match status" value="1"/>
</dbReference>
<comment type="similarity">
    <text evidence="2 11">Belongs to the ATPase alpha/beta chains family.</text>
</comment>
<comment type="subunit">
    <text evidence="14">F-type ATPases have 2 components, CF(1) - the catalytic core - and CF(0) - the membrane proton channel. CF(1) has five subunits: alpha(3), beta(3), gamma(1), delta(1), epsilon(1). CF(0) has three main subunits: a, b and c.</text>
</comment>
<keyword evidence="9 13" id="KW-0139">CF(1)</keyword>
<evidence type="ECO:0000256" key="13">
    <source>
        <dbReference type="RuleBase" id="RU003551"/>
    </source>
</evidence>
<geneLocation type="mitochondrion" evidence="18"/>
<keyword evidence="10 13" id="KW-0066">ATP synthesis</keyword>
<dbReference type="SUPFAM" id="SSF50615">
    <property type="entry name" value="N-terminal domain of alpha and beta subunits of F1 ATP synthase"/>
    <property type="match status" value="1"/>
</dbReference>
<evidence type="ECO:0000256" key="6">
    <source>
        <dbReference type="ARBA" id="ARBA00022840"/>
    </source>
</evidence>
<evidence type="ECO:0000256" key="7">
    <source>
        <dbReference type="ARBA" id="ARBA00023065"/>
    </source>
</evidence>
<evidence type="ECO:0000256" key="4">
    <source>
        <dbReference type="ARBA" id="ARBA00022741"/>
    </source>
</evidence>
<dbReference type="SUPFAM" id="SSF52540">
    <property type="entry name" value="P-loop containing nucleoside triphosphate hydrolases"/>
    <property type="match status" value="1"/>
</dbReference>
<dbReference type="RefSeq" id="YP_010049255.1">
    <property type="nucleotide sequence ID" value="NC_054363.1"/>
</dbReference>
<evidence type="ECO:0000256" key="8">
    <source>
        <dbReference type="ARBA" id="ARBA00023136"/>
    </source>
</evidence>
<dbReference type="PANTHER" id="PTHR48082:SF2">
    <property type="entry name" value="ATP SYNTHASE SUBUNIT ALPHA, MITOCHONDRIAL"/>
    <property type="match status" value="1"/>
</dbReference>
<dbReference type="PROSITE" id="PS00152">
    <property type="entry name" value="ATPASE_ALPHA_BETA"/>
    <property type="match status" value="1"/>
</dbReference>
<dbReference type="GO" id="GO:0005739">
    <property type="term" value="C:mitochondrion"/>
    <property type="evidence" value="ECO:0007669"/>
    <property type="project" value="UniProtKB-SubCell"/>
</dbReference>
<gene>
    <name evidence="18" type="primary">ATP1</name>
</gene>